<dbReference type="Gene3D" id="3.60.10.10">
    <property type="entry name" value="Endonuclease/exonuclease/phosphatase"/>
    <property type="match status" value="1"/>
</dbReference>
<reference evidence="3" key="1">
    <citation type="submission" date="2025-08" db="UniProtKB">
        <authorList>
            <consortium name="RefSeq"/>
        </authorList>
    </citation>
    <scope>IDENTIFICATION</scope>
    <source>
        <tissue evidence="3">Muscle</tissue>
    </source>
</reference>
<dbReference type="AlphaFoldDB" id="A0A6P8NSJ5"/>
<accession>A0A6P8NSJ5</accession>
<dbReference type="RefSeq" id="XP_033317162.1">
    <property type="nucleotide sequence ID" value="XM_033461271.1"/>
</dbReference>
<dbReference type="Proteomes" id="UP000515164">
    <property type="component" value="Unplaced"/>
</dbReference>
<organism evidence="2 3">
    <name type="scientific">Bombus bifarius</name>
    <dbReference type="NCBI Taxonomy" id="103933"/>
    <lineage>
        <taxon>Eukaryota</taxon>
        <taxon>Metazoa</taxon>
        <taxon>Ecdysozoa</taxon>
        <taxon>Arthropoda</taxon>
        <taxon>Hexapoda</taxon>
        <taxon>Insecta</taxon>
        <taxon>Pterygota</taxon>
        <taxon>Neoptera</taxon>
        <taxon>Endopterygota</taxon>
        <taxon>Hymenoptera</taxon>
        <taxon>Apocrita</taxon>
        <taxon>Aculeata</taxon>
        <taxon>Apoidea</taxon>
        <taxon>Anthophila</taxon>
        <taxon>Apidae</taxon>
        <taxon>Bombus</taxon>
        <taxon>Pyrobombus</taxon>
    </lineage>
</organism>
<sequence>MLPDLQQGGGSEVRPCYRVVSEPRIQETIEKKIRILQINLNRCRLAQDLLYQRAMELRPDIVVISEPNRQLPYWYNDAKGDASIWVTFFNGKLPDGSTMVKGERVVGICAGDTFLISGYCSPNIGKQEYGEYMDKLASMTEDGTRNYDKVVVAGDFNTKTTCWGGTTTDKRGRVLMETLCGYGVFPLRLSQKYTFYRNGRMSCPDIISVTNRVNETHKGSVVLDCYTASDHRYVLHDFRSRTTRRTTKWQKYGTKELVPGVILNRYDDLTREDLNKVDDADKAELLQKRIVATCEGTLKKVGCATNKKYANYWWSPKIAELRAQIHKGLRKVTSGRKKKSSDQHLLVDAYKETRRLLKKKIAQSKAKAWTEYCKILENDP</sequence>
<dbReference type="SUPFAM" id="SSF56219">
    <property type="entry name" value="DNase I-like"/>
    <property type="match status" value="1"/>
</dbReference>
<dbReference type="GO" id="GO:0003824">
    <property type="term" value="F:catalytic activity"/>
    <property type="evidence" value="ECO:0007669"/>
    <property type="project" value="InterPro"/>
</dbReference>
<name>A0A6P8NSJ5_9HYME</name>
<evidence type="ECO:0000313" key="2">
    <source>
        <dbReference type="Proteomes" id="UP000515164"/>
    </source>
</evidence>
<protein>
    <submittedName>
        <fullName evidence="3">Uncharacterized protein LOC117214901</fullName>
    </submittedName>
</protein>
<dbReference type="Pfam" id="PF14529">
    <property type="entry name" value="Exo_endo_phos_2"/>
    <property type="match status" value="1"/>
</dbReference>
<dbReference type="KEGG" id="bbif:117214901"/>
<feature type="domain" description="Endonuclease/exonuclease/phosphatase" evidence="1">
    <location>
        <begin position="114"/>
        <end position="234"/>
    </location>
</feature>
<dbReference type="InterPro" id="IPR005135">
    <property type="entry name" value="Endo/exonuclease/phosphatase"/>
</dbReference>
<dbReference type="PANTHER" id="PTHR33273:SF4">
    <property type="entry name" value="ENDONUCLEASE_EXONUCLEASE_PHOSPHATASE DOMAIN-CONTAINING PROTEIN"/>
    <property type="match status" value="1"/>
</dbReference>
<dbReference type="GeneID" id="117214901"/>
<evidence type="ECO:0000259" key="1">
    <source>
        <dbReference type="Pfam" id="PF14529"/>
    </source>
</evidence>
<proteinExistence type="predicted"/>
<dbReference type="CDD" id="cd09077">
    <property type="entry name" value="R1-I-EN"/>
    <property type="match status" value="1"/>
</dbReference>
<dbReference type="InterPro" id="IPR036691">
    <property type="entry name" value="Endo/exonu/phosph_ase_sf"/>
</dbReference>
<dbReference type="PANTHER" id="PTHR33273">
    <property type="entry name" value="DOMAIN-CONTAINING PROTEIN, PUTATIVE-RELATED"/>
    <property type="match status" value="1"/>
</dbReference>
<keyword evidence="2" id="KW-1185">Reference proteome</keyword>
<evidence type="ECO:0000313" key="3">
    <source>
        <dbReference type="RefSeq" id="XP_033317162.1"/>
    </source>
</evidence>
<gene>
    <name evidence="3" type="primary">LOC117214901</name>
</gene>